<gene>
    <name evidence="5" type="primary">cobB</name>
    <name evidence="9" type="ORF">J0911_19010</name>
</gene>
<comment type="catalytic activity">
    <reaction evidence="5">
        <text>N(6)-acetyl-L-lysyl-[protein] + NAD(+) + H2O = 2''-O-acetyl-ADP-D-ribose + nicotinamide + L-lysyl-[protein]</text>
        <dbReference type="Rhea" id="RHEA:43636"/>
        <dbReference type="Rhea" id="RHEA-COMP:9752"/>
        <dbReference type="Rhea" id="RHEA-COMP:10731"/>
        <dbReference type="ChEBI" id="CHEBI:15377"/>
        <dbReference type="ChEBI" id="CHEBI:17154"/>
        <dbReference type="ChEBI" id="CHEBI:29969"/>
        <dbReference type="ChEBI" id="CHEBI:57540"/>
        <dbReference type="ChEBI" id="CHEBI:61930"/>
        <dbReference type="ChEBI" id="CHEBI:83767"/>
        <dbReference type="EC" id="2.3.1.286"/>
    </reaction>
</comment>
<evidence type="ECO:0000256" key="7">
    <source>
        <dbReference type="SAM" id="MobiDB-lite"/>
    </source>
</evidence>
<dbReference type="Proteomes" id="UP000664617">
    <property type="component" value="Unassembled WGS sequence"/>
</dbReference>
<feature type="binding site" evidence="5 6">
    <location>
        <position position="254"/>
    </location>
    <ligand>
        <name>Zn(2+)</name>
        <dbReference type="ChEBI" id="CHEBI:29105"/>
    </ligand>
</feature>
<keyword evidence="3 5" id="KW-0862">Zinc</keyword>
<keyword evidence="5" id="KW-0963">Cytoplasm</keyword>
<comment type="caution">
    <text evidence="9">The sequence shown here is derived from an EMBL/GenBank/DDBJ whole genome shotgun (WGS) entry which is preliminary data.</text>
</comment>
<evidence type="ECO:0000313" key="10">
    <source>
        <dbReference type="Proteomes" id="UP000664617"/>
    </source>
</evidence>
<dbReference type="HAMAP" id="MF_01967">
    <property type="entry name" value="Sirtuin_ClassII"/>
    <property type="match status" value="1"/>
</dbReference>
<dbReference type="SUPFAM" id="SSF52467">
    <property type="entry name" value="DHS-like NAD/FAD-binding domain"/>
    <property type="match status" value="1"/>
</dbReference>
<feature type="binding site" evidence="5">
    <location>
        <begin position="95"/>
        <end position="115"/>
    </location>
    <ligand>
        <name>NAD(+)</name>
        <dbReference type="ChEBI" id="CHEBI:57540"/>
    </ligand>
</feature>
<dbReference type="EMBL" id="JAFMPK010000048">
    <property type="protein sequence ID" value="MBO0611114.1"/>
    <property type="molecule type" value="Genomic_DNA"/>
</dbReference>
<reference evidence="10" key="2">
    <citation type="submission" date="2023-07" db="EMBL/GenBank/DDBJ databases">
        <title>Myceligenerans salitolerans sp. nov., a halotolerant actinomycete isolated from a salt lake in Xinjiang, China.</title>
        <authorList>
            <person name="Guan T."/>
        </authorList>
    </citation>
    <scope>NUCLEOTIDE SEQUENCE [LARGE SCALE GENOMIC DNA]</scope>
    <source>
        <strain evidence="10">XHU 5031</strain>
    </source>
</reference>
<proteinExistence type="inferred from homology"/>
<dbReference type="InterPro" id="IPR026591">
    <property type="entry name" value="Sirtuin_cat_small_dom_sf"/>
</dbReference>
<evidence type="ECO:0000256" key="2">
    <source>
        <dbReference type="ARBA" id="ARBA00022723"/>
    </source>
</evidence>
<feature type="binding site" evidence="5">
    <location>
        <begin position="291"/>
        <end position="293"/>
    </location>
    <ligand>
        <name>NAD(+)</name>
        <dbReference type="ChEBI" id="CHEBI:57540"/>
    </ligand>
</feature>
<reference evidence="9 10" key="1">
    <citation type="submission" date="2021-03" db="EMBL/GenBank/DDBJ databases">
        <authorList>
            <person name="Xin L."/>
        </authorList>
    </citation>
    <scope>NUCLEOTIDE SEQUENCE [LARGE SCALE GENOMIC DNA]</scope>
    <source>
        <strain evidence="9 10">XHU 5031</strain>
    </source>
</reference>
<feature type="binding site" evidence="5">
    <location>
        <begin position="317"/>
        <end position="319"/>
    </location>
    <ligand>
        <name>NAD(+)</name>
        <dbReference type="ChEBI" id="CHEBI:57540"/>
    </ligand>
</feature>
<evidence type="ECO:0000256" key="5">
    <source>
        <dbReference type="HAMAP-Rule" id="MF_01967"/>
    </source>
</evidence>
<evidence type="ECO:0000256" key="1">
    <source>
        <dbReference type="ARBA" id="ARBA00022679"/>
    </source>
</evidence>
<dbReference type="Gene3D" id="3.30.1600.10">
    <property type="entry name" value="SIR2/SIRT2 'Small Domain"/>
    <property type="match status" value="1"/>
</dbReference>
<organism evidence="9 10">
    <name type="scientific">Myceligenerans salitolerans</name>
    <dbReference type="NCBI Taxonomy" id="1230528"/>
    <lineage>
        <taxon>Bacteria</taxon>
        <taxon>Bacillati</taxon>
        <taxon>Actinomycetota</taxon>
        <taxon>Actinomycetes</taxon>
        <taxon>Micrococcales</taxon>
        <taxon>Promicromonosporaceae</taxon>
        <taxon>Myceligenerans</taxon>
    </lineage>
</organism>
<evidence type="ECO:0000256" key="3">
    <source>
        <dbReference type="ARBA" id="ARBA00022833"/>
    </source>
</evidence>
<evidence type="ECO:0000313" key="9">
    <source>
        <dbReference type="EMBL" id="MBO0611114.1"/>
    </source>
</evidence>
<feature type="region of interest" description="Disordered" evidence="7">
    <location>
        <begin position="1"/>
        <end position="21"/>
    </location>
</feature>
<feature type="binding site" evidence="5 6">
    <location>
        <position position="200"/>
    </location>
    <ligand>
        <name>Zn(2+)</name>
        <dbReference type="ChEBI" id="CHEBI:29105"/>
    </ligand>
</feature>
<name>A0ABS3IFE5_9MICO</name>
<evidence type="ECO:0000256" key="6">
    <source>
        <dbReference type="PROSITE-ProRule" id="PRU00236"/>
    </source>
</evidence>
<feature type="binding site" evidence="5 6">
    <location>
        <position position="251"/>
    </location>
    <ligand>
        <name>Zn(2+)</name>
        <dbReference type="ChEBI" id="CHEBI:29105"/>
    </ligand>
</feature>
<comment type="similarity">
    <text evidence="5">Belongs to the sirtuin family. Class II subfamily.</text>
</comment>
<dbReference type="EC" id="2.3.1.286" evidence="5"/>
<comment type="subcellular location">
    <subcellularLocation>
        <location evidence="5">Cytoplasm</location>
    </subcellularLocation>
</comment>
<dbReference type="InterPro" id="IPR029035">
    <property type="entry name" value="DHS-like_NAD/FAD-binding_dom"/>
</dbReference>
<keyword evidence="4 5" id="KW-0520">NAD</keyword>
<feature type="binding site" evidence="5">
    <location>
        <position position="335"/>
    </location>
    <ligand>
        <name>NAD(+)</name>
        <dbReference type="ChEBI" id="CHEBI:57540"/>
    </ligand>
</feature>
<feature type="active site" description="Proton acceptor" evidence="5 6">
    <location>
        <position position="189"/>
    </location>
</feature>
<protein>
    <recommendedName>
        <fullName evidence="5">NAD-dependent protein deacetylase</fullName>
        <ecNumber evidence="5">2.3.1.286</ecNumber>
    </recommendedName>
    <alternativeName>
        <fullName evidence="5">Regulatory protein SIR2 homolog</fullName>
    </alternativeName>
</protein>
<dbReference type="PANTHER" id="PTHR11085">
    <property type="entry name" value="NAD-DEPENDENT PROTEIN DEACYLASE SIRTUIN-5, MITOCHONDRIAL-RELATED"/>
    <property type="match status" value="1"/>
</dbReference>
<comment type="cofactor">
    <cofactor evidence="5">
        <name>Zn(2+)</name>
        <dbReference type="ChEBI" id="CHEBI:29105"/>
    </cofactor>
    <text evidence="5">Binds 1 zinc ion per subunit.</text>
</comment>
<accession>A0ABS3IFE5</accession>
<dbReference type="InterPro" id="IPR003000">
    <property type="entry name" value="Sirtuin"/>
</dbReference>
<feature type="binding site" evidence="5 6">
    <location>
        <position position="197"/>
    </location>
    <ligand>
        <name>Zn(2+)</name>
        <dbReference type="ChEBI" id="CHEBI:29105"/>
    </ligand>
</feature>
<keyword evidence="2 5" id="KW-0479">Metal-binding</keyword>
<sequence length="354" mass="38241">MTESSVSATRRPRRGSTRIGSIETSSLRFRRPSGRHRLVFIDVEHGVKASRSRLVPVQPVSRPTTWQPEPVTVPLTTVDDAVRVLAGIRFVALTGAGISTDSGIPDYRGPGSPPRNPMTYQQFVGDEAFRRHYWARNHVGWRHMRRTRPNAGHRALVRLEERGLLSGTITQNVDLLHQEAGSRAVIDLHGRYDRVVCLSCSQVVSRSRLAERLDALNPGFAESIGAVGDIEIAPDADAVISATSHFRPAPCDSCGGVLKPEIVYFGENVPRARVEAAYAMVDGADALLVAGSSLTVMSGLRFVKRAARDGKPVVIVNRGVTRGDAHATVKVDGGTSSVLPALVTRLPDLDASGP</sequence>
<keyword evidence="1 5" id="KW-0808">Transferase</keyword>
<dbReference type="InterPro" id="IPR026590">
    <property type="entry name" value="Ssirtuin_cat_dom"/>
</dbReference>
<dbReference type="PROSITE" id="PS50305">
    <property type="entry name" value="SIRTUIN"/>
    <property type="match status" value="1"/>
</dbReference>
<dbReference type="Pfam" id="PF02146">
    <property type="entry name" value="SIR2"/>
    <property type="match status" value="1"/>
</dbReference>
<feature type="domain" description="Deacetylase sirtuin-type" evidence="8">
    <location>
        <begin position="71"/>
        <end position="352"/>
    </location>
</feature>
<dbReference type="Gene3D" id="3.40.50.1220">
    <property type="entry name" value="TPP-binding domain"/>
    <property type="match status" value="1"/>
</dbReference>
<dbReference type="PANTHER" id="PTHR11085:SF10">
    <property type="entry name" value="NAD-DEPENDENT PROTEIN DEACYLASE SIRTUIN-5, MITOCHONDRIAL-RELATED"/>
    <property type="match status" value="1"/>
</dbReference>
<dbReference type="InterPro" id="IPR026587">
    <property type="entry name" value="Sirtuin_class_II"/>
</dbReference>
<dbReference type="InterPro" id="IPR050134">
    <property type="entry name" value="NAD-dep_sirtuin_deacylases"/>
</dbReference>
<feature type="binding site" evidence="5">
    <location>
        <begin position="171"/>
        <end position="174"/>
    </location>
    <ligand>
        <name>NAD(+)</name>
        <dbReference type="ChEBI" id="CHEBI:57540"/>
    </ligand>
</feature>
<evidence type="ECO:0000256" key="4">
    <source>
        <dbReference type="ARBA" id="ARBA00023027"/>
    </source>
</evidence>
<evidence type="ECO:0000259" key="8">
    <source>
        <dbReference type="PROSITE" id="PS50305"/>
    </source>
</evidence>
<comment type="function">
    <text evidence="5">NAD-dependent protein deacetylase which modulates the activities of several enzymes which are inactive in their acetylated form.</text>
</comment>
<keyword evidence="10" id="KW-1185">Reference proteome</keyword>